<protein>
    <submittedName>
        <fullName evidence="3">Uncharacterized protein</fullName>
    </submittedName>
</protein>
<dbReference type="EMBL" id="AAGVFN010000042">
    <property type="protein sequence ID" value="EBS3536725.1"/>
    <property type="molecule type" value="Genomic_DNA"/>
</dbReference>
<evidence type="ECO:0000313" key="3">
    <source>
        <dbReference type="EMBL" id="EBS3536725.1"/>
    </source>
</evidence>
<dbReference type="AlphaFoldDB" id="A0A5U9PP18"/>
<dbReference type="SUPFAM" id="SSF46785">
    <property type="entry name" value="Winged helix' DNA-binding domain"/>
    <property type="match status" value="1"/>
</dbReference>
<sequence length="409" mass="47394">RMSSHEITLDKTKRASLWLEQFDDDDRPYANLLLKKIHWVSSYEFEKTIKNEVENIGNESEYAIAIFVEREVLPEERVYKFSDKKPQRADGEAFEPINIIKNRKEIGSEGLLNTIATNLSRSDSRKYLYYPPANVFRKKKIRKVVILTDTIGSGNQMYNFLDCFQKTPSLKSWYSSHHIKFFVVCYAATQEGLKRMEYHPFKPTIIYNKICPTIENSFSGDEKKKITSLCHKYNPDQNKNTPFGYGGVAALICYSHGMPNNAPAILYKRSNSWKPLFRNRTAIDLKDELPTGDADYDPENYLNLMNQKRIAASAKFQKLNDEGKKYILVLLSLRRLPRTKNAIASRSGLSSRIVSDILVRLTFLGWIDDNYRLTDEGQLLIEELRKKGKAKELPKQVKEGYYPTTLRRP</sequence>
<feature type="domain" description="PRTase-CE" evidence="1">
    <location>
        <begin position="18"/>
        <end position="278"/>
    </location>
</feature>
<evidence type="ECO:0000259" key="1">
    <source>
        <dbReference type="Pfam" id="PF24390"/>
    </source>
</evidence>
<dbReference type="Pfam" id="PF24409">
    <property type="entry name" value="wHTH-PRTase_assc"/>
    <property type="match status" value="1"/>
</dbReference>
<dbReference type="InterPro" id="IPR056920">
    <property type="entry name" value="PRTase-CE"/>
</dbReference>
<evidence type="ECO:0000259" key="2">
    <source>
        <dbReference type="Pfam" id="PF24409"/>
    </source>
</evidence>
<proteinExistence type="predicted"/>
<dbReference type="InterPro" id="IPR057055">
    <property type="entry name" value="wHTH-PRTase_assoc"/>
</dbReference>
<name>A0A5U9PP18_SALET</name>
<organism evidence="3">
    <name type="scientific">Salmonella enterica subsp. enterica serovar Telelkebir</name>
    <dbReference type="NCBI Taxonomy" id="1967657"/>
    <lineage>
        <taxon>Bacteria</taxon>
        <taxon>Pseudomonadati</taxon>
        <taxon>Pseudomonadota</taxon>
        <taxon>Gammaproteobacteria</taxon>
        <taxon>Enterobacterales</taxon>
        <taxon>Enterobacteriaceae</taxon>
        <taxon>Salmonella</taxon>
    </lineage>
</organism>
<dbReference type="Pfam" id="PF24390">
    <property type="entry name" value="PRTase-CE"/>
    <property type="match status" value="1"/>
</dbReference>
<accession>A0A5U9PP18</accession>
<dbReference type="InterPro" id="IPR036390">
    <property type="entry name" value="WH_DNA-bd_sf"/>
</dbReference>
<feature type="domain" description="PRTase associated wHTH" evidence="2">
    <location>
        <begin position="327"/>
        <end position="407"/>
    </location>
</feature>
<comment type="caution">
    <text evidence="3">The sequence shown here is derived from an EMBL/GenBank/DDBJ whole genome shotgun (WGS) entry which is preliminary data.</text>
</comment>
<gene>
    <name evidence="3" type="ORF">DS442_20770</name>
</gene>
<reference evidence="3" key="1">
    <citation type="submission" date="2018-07" db="EMBL/GenBank/DDBJ databases">
        <authorList>
            <person name="Ashton P.M."/>
            <person name="Dallman T."/>
            <person name="Nair S."/>
            <person name="De Pinna E."/>
            <person name="Peters T."/>
            <person name="Grant K."/>
        </authorList>
    </citation>
    <scope>NUCLEOTIDE SEQUENCE</scope>
    <source>
        <strain evidence="3">506078</strain>
    </source>
</reference>
<feature type="non-terminal residue" evidence="3">
    <location>
        <position position="1"/>
    </location>
</feature>